<sequence>MSFHELLSSRDAGVLATIKRDGRPHLSNVNYTYDRAAGTIRVSVTDHRQKTVNLRRDPRASFEVTTPDLGRFVVAECRAELSEVAADPHDAAVDELVDIYRRIAGEHPDWAEYRDAMVTDHRIALTLHVERLYGWPRG</sequence>
<dbReference type="GO" id="GO:0005829">
    <property type="term" value="C:cytosol"/>
    <property type="evidence" value="ECO:0007669"/>
    <property type="project" value="TreeGrafter"/>
</dbReference>
<evidence type="ECO:0000313" key="3">
    <source>
        <dbReference type="EMBL" id="SDY83572.1"/>
    </source>
</evidence>
<evidence type="ECO:0000259" key="2">
    <source>
        <dbReference type="Pfam" id="PF01243"/>
    </source>
</evidence>
<dbReference type="InterPro" id="IPR012349">
    <property type="entry name" value="Split_barrel_FMN-bd"/>
</dbReference>
<reference evidence="4" key="1">
    <citation type="submission" date="2016-10" db="EMBL/GenBank/DDBJ databases">
        <authorList>
            <person name="Varghese N."/>
            <person name="Submissions S."/>
        </authorList>
    </citation>
    <scope>NUCLEOTIDE SEQUENCE [LARGE SCALE GENOMIC DNA]</scope>
    <source>
        <strain evidence="4">DSM 44718</strain>
    </source>
</reference>
<dbReference type="InterPro" id="IPR019920">
    <property type="entry name" value="F420-binding_dom_put"/>
</dbReference>
<feature type="domain" description="Pyridoxamine 5'-phosphate oxidase N-terminal" evidence="2">
    <location>
        <begin position="4"/>
        <end position="134"/>
    </location>
</feature>
<dbReference type="STRING" id="137265.SAMN05421684_1802"/>
<dbReference type="GO" id="GO:0070967">
    <property type="term" value="F:coenzyme F420 binding"/>
    <property type="evidence" value="ECO:0007669"/>
    <property type="project" value="TreeGrafter"/>
</dbReference>
<dbReference type="PANTHER" id="PTHR35176">
    <property type="entry name" value="HEME OXYGENASE HI_0854-RELATED"/>
    <property type="match status" value="1"/>
</dbReference>
<dbReference type="NCBIfam" id="TIGR03618">
    <property type="entry name" value="Rv1155_F420"/>
    <property type="match status" value="1"/>
</dbReference>
<name>A0A1H3N3W8_9ACTN</name>
<accession>A0A1H3N3W8</accession>
<dbReference type="PANTHER" id="PTHR35176:SF2">
    <property type="entry name" value="F420H(2)-DEPENDENT REDUCTASE RV1155"/>
    <property type="match status" value="1"/>
</dbReference>
<dbReference type="GO" id="GO:0016627">
    <property type="term" value="F:oxidoreductase activity, acting on the CH-CH group of donors"/>
    <property type="evidence" value="ECO:0007669"/>
    <property type="project" value="TreeGrafter"/>
</dbReference>
<dbReference type="OrthoDB" id="1094370at2"/>
<keyword evidence="4" id="KW-1185">Reference proteome</keyword>
<dbReference type="EMBL" id="FNQB01000001">
    <property type="protein sequence ID" value="SDY83572.1"/>
    <property type="molecule type" value="Genomic_DNA"/>
</dbReference>
<dbReference type="RefSeq" id="WP_090789178.1">
    <property type="nucleotide sequence ID" value="NZ_BOND01000028.1"/>
</dbReference>
<keyword evidence="1" id="KW-0560">Oxidoreductase</keyword>
<protein>
    <submittedName>
        <fullName evidence="3">PPOX class probable F420-dependent enzyme</fullName>
    </submittedName>
</protein>
<dbReference type="Gene3D" id="2.30.110.10">
    <property type="entry name" value="Electron Transport, Fmn-binding Protein, Chain A"/>
    <property type="match status" value="1"/>
</dbReference>
<dbReference type="Pfam" id="PF01243">
    <property type="entry name" value="PNPOx_N"/>
    <property type="match status" value="1"/>
</dbReference>
<evidence type="ECO:0000256" key="1">
    <source>
        <dbReference type="ARBA" id="ARBA00023002"/>
    </source>
</evidence>
<proteinExistence type="predicted"/>
<dbReference type="Proteomes" id="UP000199632">
    <property type="component" value="Unassembled WGS sequence"/>
</dbReference>
<organism evidence="3 4">
    <name type="scientific">Asanoa ishikariensis</name>
    <dbReference type="NCBI Taxonomy" id="137265"/>
    <lineage>
        <taxon>Bacteria</taxon>
        <taxon>Bacillati</taxon>
        <taxon>Actinomycetota</taxon>
        <taxon>Actinomycetes</taxon>
        <taxon>Micromonosporales</taxon>
        <taxon>Micromonosporaceae</taxon>
        <taxon>Asanoa</taxon>
    </lineage>
</organism>
<dbReference type="SUPFAM" id="SSF50475">
    <property type="entry name" value="FMN-binding split barrel"/>
    <property type="match status" value="1"/>
</dbReference>
<dbReference type="InterPro" id="IPR011576">
    <property type="entry name" value="Pyridox_Oxase_N"/>
</dbReference>
<gene>
    <name evidence="3" type="ORF">SAMN05421684_1802</name>
</gene>
<dbReference type="AlphaFoldDB" id="A0A1H3N3W8"/>
<dbReference type="InterPro" id="IPR052019">
    <property type="entry name" value="F420H2_bilvrd_red/Heme_oxyg"/>
</dbReference>
<evidence type="ECO:0000313" key="4">
    <source>
        <dbReference type="Proteomes" id="UP000199632"/>
    </source>
</evidence>